<accession>W9HBI5</accession>
<evidence type="ECO:0000313" key="2">
    <source>
        <dbReference type="Proteomes" id="UP000019486"/>
    </source>
</evidence>
<organism evidence="1 2">
    <name type="scientific">Skermanella stibiiresistens SB22</name>
    <dbReference type="NCBI Taxonomy" id="1385369"/>
    <lineage>
        <taxon>Bacteria</taxon>
        <taxon>Pseudomonadati</taxon>
        <taxon>Pseudomonadota</taxon>
        <taxon>Alphaproteobacteria</taxon>
        <taxon>Rhodospirillales</taxon>
        <taxon>Azospirillaceae</taxon>
        <taxon>Skermanella</taxon>
    </lineage>
</organism>
<reference evidence="1 2" key="1">
    <citation type="submission" date="2013-08" db="EMBL/GenBank/DDBJ databases">
        <title>The genome sequence of Skermanella stibiiresistens.</title>
        <authorList>
            <person name="Zhu W."/>
            <person name="Wang G."/>
        </authorList>
    </citation>
    <scope>NUCLEOTIDE SEQUENCE [LARGE SCALE GENOMIC DNA]</scope>
    <source>
        <strain evidence="1 2">SB22</strain>
    </source>
</reference>
<evidence type="ECO:0000313" key="1">
    <source>
        <dbReference type="EMBL" id="EWY41233.1"/>
    </source>
</evidence>
<sequence length="38" mass="4333">MNLHSWIRQWVQLPADMPVDMEAGALTDTVRFSAMASR</sequence>
<gene>
    <name evidence="1" type="ORF">N825_30880</name>
</gene>
<comment type="caution">
    <text evidence="1">The sequence shown here is derived from an EMBL/GenBank/DDBJ whole genome shotgun (WGS) entry which is preliminary data.</text>
</comment>
<name>W9HBI5_9PROT</name>
<proteinExistence type="predicted"/>
<dbReference type="Proteomes" id="UP000019486">
    <property type="component" value="Unassembled WGS sequence"/>
</dbReference>
<keyword evidence="2" id="KW-1185">Reference proteome</keyword>
<protein>
    <submittedName>
        <fullName evidence="1">Uncharacterized protein</fullName>
    </submittedName>
</protein>
<dbReference type="AlphaFoldDB" id="W9HBI5"/>
<dbReference type="EMBL" id="AVFL01000005">
    <property type="protein sequence ID" value="EWY41233.1"/>
    <property type="molecule type" value="Genomic_DNA"/>
</dbReference>